<feature type="compositionally biased region" description="Pro residues" evidence="11">
    <location>
        <begin position="63"/>
        <end position="74"/>
    </location>
</feature>
<evidence type="ECO:0000259" key="12">
    <source>
        <dbReference type="PROSITE" id="PS52015"/>
    </source>
</evidence>
<dbReference type="NCBIfam" id="TIGR01352">
    <property type="entry name" value="tonB_Cterm"/>
    <property type="match status" value="1"/>
</dbReference>
<feature type="compositionally biased region" description="Pro residues" evidence="11">
    <location>
        <begin position="81"/>
        <end position="114"/>
    </location>
</feature>
<feature type="compositionally biased region" description="Low complexity" evidence="11">
    <location>
        <begin position="115"/>
        <end position="152"/>
    </location>
</feature>
<evidence type="ECO:0000256" key="7">
    <source>
        <dbReference type="ARBA" id="ARBA00022927"/>
    </source>
</evidence>
<keyword evidence="5 10" id="KW-0997">Cell inner membrane</keyword>
<dbReference type="GO" id="GO:0098797">
    <property type="term" value="C:plasma membrane protein complex"/>
    <property type="evidence" value="ECO:0007669"/>
    <property type="project" value="TreeGrafter"/>
</dbReference>
<feature type="transmembrane region" description="Helical" evidence="10">
    <location>
        <begin position="27"/>
        <end position="49"/>
    </location>
</feature>
<keyword evidence="4 10" id="KW-1003">Cell membrane</keyword>
<reference evidence="13 14" key="1">
    <citation type="submission" date="2017-03" db="EMBL/GenBank/DDBJ databases">
        <title>Genome analysis of strain PAMC 26510.</title>
        <authorList>
            <person name="Oh H.-M."/>
            <person name="Yang J.-A."/>
        </authorList>
    </citation>
    <scope>NUCLEOTIDE SEQUENCE [LARGE SCALE GENOMIC DNA]</scope>
    <source>
        <strain evidence="13 14">PAMC 26510</strain>
    </source>
</reference>
<evidence type="ECO:0000256" key="6">
    <source>
        <dbReference type="ARBA" id="ARBA00022692"/>
    </source>
</evidence>
<dbReference type="GO" id="GO:0055085">
    <property type="term" value="P:transmembrane transport"/>
    <property type="evidence" value="ECO:0007669"/>
    <property type="project" value="InterPro"/>
</dbReference>
<comment type="subcellular location">
    <subcellularLocation>
        <location evidence="1 10">Cell inner membrane</location>
        <topology evidence="1 10">Single-pass membrane protein</topology>
        <orientation evidence="1 10">Periplasmic side</orientation>
    </subcellularLocation>
</comment>
<evidence type="ECO:0000313" key="14">
    <source>
        <dbReference type="Proteomes" id="UP000194546"/>
    </source>
</evidence>
<dbReference type="EMBL" id="NBTY01000017">
    <property type="protein sequence ID" value="OTP79946.1"/>
    <property type="molecule type" value="Genomic_DNA"/>
</dbReference>
<evidence type="ECO:0000256" key="2">
    <source>
        <dbReference type="ARBA" id="ARBA00006555"/>
    </source>
</evidence>
<evidence type="ECO:0000256" key="4">
    <source>
        <dbReference type="ARBA" id="ARBA00022475"/>
    </source>
</evidence>
<dbReference type="RefSeq" id="WP_062002824.1">
    <property type="nucleotide sequence ID" value="NZ_NBTY01000017.1"/>
</dbReference>
<dbReference type="PANTHER" id="PTHR33446">
    <property type="entry name" value="PROTEIN TONB-RELATED"/>
    <property type="match status" value="1"/>
</dbReference>
<dbReference type="PRINTS" id="PR01374">
    <property type="entry name" value="TONBPROTEIN"/>
</dbReference>
<comment type="similarity">
    <text evidence="2 10">Belongs to the TonB family.</text>
</comment>
<evidence type="ECO:0000256" key="8">
    <source>
        <dbReference type="ARBA" id="ARBA00022989"/>
    </source>
</evidence>
<feature type="domain" description="TonB C-terminal" evidence="12">
    <location>
        <begin position="162"/>
        <end position="253"/>
    </location>
</feature>
<comment type="caution">
    <text evidence="13">The sequence shown here is derived from an EMBL/GenBank/DDBJ whole genome shotgun (WGS) entry which is preliminary data.</text>
</comment>
<dbReference type="InterPro" id="IPR003538">
    <property type="entry name" value="TonB"/>
</dbReference>
<dbReference type="PROSITE" id="PS52015">
    <property type="entry name" value="TONB_CTD"/>
    <property type="match status" value="1"/>
</dbReference>
<dbReference type="GO" id="GO:0030288">
    <property type="term" value="C:outer membrane-bounded periplasmic space"/>
    <property type="evidence" value="ECO:0007669"/>
    <property type="project" value="InterPro"/>
</dbReference>
<dbReference type="Pfam" id="PF03544">
    <property type="entry name" value="TonB_C"/>
    <property type="match status" value="1"/>
</dbReference>
<evidence type="ECO:0000313" key="13">
    <source>
        <dbReference type="EMBL" id="OTP79946.1"/>
    </source>
</evidence>
<keyword evidence="7 10" id="KW-0653">Protein transport</keyword>
<gene>
    <name evidence="13" type="ORF">PAMC26510_04040</name>
</gene>
<sequence length="253" mass="26109">MNDSHEPLKGALWASAHAEHKHQPMGVFIAAAVVVTVLMIYGLTHVNFAPVQAPPKEMRVTMAPPPPPPPPPPPEVKKIEPPPAPTPVEKPKPTPVKPKPLPTPKPPPAKPAPAPKEANIPAAANPSPNAPALATAPANTTPAAPVAAAAAPTPAPAPGLHGVVDGRGHCQSVQPQIPRKALQDGISATVTARLSIGTDGQVSDVKIMRVSPPTSVFNDAVIAAGKGYKCEKNPEPYVGEVQFSFKTTASDDE</sequence>
<dbReference type="InterPro" id="IPR037682">
    <property type="entry name" value="TonB_C"/>
</dbReference>
<protein>
    <recommendedName>
        <fullName evidence="10">Protein TonB</fullName>
    </recommendedName>
</protein>
<dbReference type="GO" id="GO:0031992">
    <property type="term" value="F:energy transducer activity"/>
    <property type="evidence" value="ECO:0007669"/>
    <property type="project" value="InterPro"/>
</dbReference>
<evidence type="ECO:0000256" key="3">
    <source>
        <dbReference type="ARBA" id="ARBA00022448"/>
    </source>
</evidence>
<dbReference type="SUPFAM" id="SSF74653">
    <property type="entry name" value="TolA/TonB C-terminal domain"/>
    <property type="match status" value="1"/>
</dbReference>
<feature type="region of interest" description="Disordered" evidence="11">
    <location>
        <begin position="59"/>
        <end position="169"/>
    </location>
</feature>
<keyword evidence="10" id="KW-0735">Signal-anchor</keyword>
<keyword evidence="8 10" id="KW-1133">Transmembrane helix</keyword>
<keyword evidence="9 10" id="KW-0472">Membrane</keyword>
<keyword evidence="3 10" id="KW-0813">Transport</keyword>
<comment type="function">
    <text evidence="10">Interacts with outer membrane receptor proteins that carry out high-affinity binding and energy dependent uptake into the periplasmic space of specific substrates. It could act to transduce energy from the cytoplasmic membrane to specific energy-requiring processes in the outer membrane, resulting in the release into the periplasm of ligands bound by these outer membrane proteins.</text>
</comment>
<dbReference type="InterPro" id="IPR006260">
    <property type="entry name" value="TonB/TolA_C"/>
</dbReference>
<organism evidence="13 14">
    <name type="scientific">Caballeronia sordidicola</name>
    <name type="common">Burkholderia sordidicola</name>
    <dbReference type="NCBI Taxonomy" id="196367"/>
    <lineage>
        <taxon>Bacteria</taxon>
        <taxon>Pseudomonadati</taxon>
        <taxon>Pseudomonadota</taxon>
        <taxon>Betaproteobacteria</taxon>
        <taxon>Burkholderiales</taxon>
        <taxon>Burkholderiaceae</taxon>
        <taxon>Caballeronia</taxon>
    </lineage>
</organism>
<evidence type="ECO:0000256" key="9">
    <source>
        <dbReference type="ARBA" id="ARBA00023136"/>
    </source>
</evidence>
<evidence type="ECO:0000256" key="10">
    <source>
        <dbReference type="RuleBase" id="RU362123"/>
    </source>
</evidence>
<proteinExistence type="inferred from homology"/>
<dbReference type="AlphaFoldDB" id="A0A242N9W0"/>
<evidence type="ECO:0000256" key="11">
    <source>
        <dbReference type="SAM" id="MobiDB-lite"/>
    </source>
</evidence>
<dbReference type="GO" id="GO:0015031">
    <property type="term" value="P:protein transport"/>
    <property type="evidence" value="ECO:0007669"/>
    <property type="project" value="UniProtKB-UniRule"/>
</dbReference>
<dbReference type="Proteomes" id="UP000194546">
    <property type="component" value="Unassembled WGS sequence"/>
</dbReference>
<accession>A0A242N9W0</accession>
<dbReference type="GO" id="GO:0015891">
    <property type="term" value="P:siderophore transport"/>
    <property type="evidence" value="ECO:0007669"/>
    <property type="project" value="InterPro"/>
</dbReference>
<dbReference type="Gene3D" id="3.30.2420.10">
    <property type="entry name" value="TonB"/>
    <property type="match status" value="1"/>
</dbReference>
<name>A0A242N9W0_CABSO</name>
<dbReference type="InterPro" id="IPR051045">
    <property type="entry name" value="TonB-dependent_transducer"/>
</dbReference>
<evidence type="ECO:0000256" key="1">
    <source>
        <dbReference type="ARBA" id="ARBA00004383"/>
    </source>
</evidence>
<keyword evidence="6 10" id="KW-0812">Transmembrane</keyword>
<evidence type="ECO:0000256" key="5">
    <source>
        <dbReference type="ARBA" id="ARBA00022519"/>
    </source>
</evidence>
<dbReference type="PANTHER" id="PTHR33446:SF2">
    <property type="entry name" value="PROTEIN TONB"/>
    <property type="match status" value="1"/>
</dbReference>